<feature type="transmembrane region" description="Helical" evidence="7">
    <location>
        <begin position="62"/>
        <end position="85"/>
    </location>
</feature>
<reference evidence="9 10" key="1">
    <citation type="submission" date="2020-08" db="EMBL/GenBank/DDBJ databases">
        <title>The completed genome sequence of the pathogenic ascomycete fungus Penicillium digitatum.</title>
        <authorList>
            <person name="Wang M."/>
        </authorList>
    </citation>
    <scope>NUCLEOTIDE SEQUENCE [LARGE SCALE GENOMIC DNA]</scope>
    <source>
        <strain evidence="9 10">PdW03</strain>
    </source>
</reference>
<evidence type="ECO:0000256" key="1">
    <source>
        <dbReference type="ARBA" id="ARBA00004141"/>
    </source>
</evidence>
<protein>
    <submittedName>
        <fullName evidence="9">Aminoacyl-tRNA synthetase, class 1a, anticodon-binding</fullName>
    </submittedName>
</protein>
<evidence type="ECO:0000259" key="8">
    <source>
        <dbReference type="Pfam" id="PF01061"/>
    </source>
</evidence>
<dbReference type="GO" id="GO:0140359">
    <property type="term" value="F:ABC-type transporter activity"/>
    <property type="evidence" value="ECO:0007669"/>
    <property type="project" value="InterPro"/>
</dbReference>
<feature type="transmembrane region" description="Helical" evidence="7">
    <location>
        <begin position="28"/>
        <end position="50"/>
    </location>
</feature>
<dbReference type="GeneID" id="26236165"/>
<keyword evidence="9" id="KW-0030">Aminoacyl-tRNA synthetase</keyword>
<dbReference type="Pfam" id="PF01061">
    <property type="entry name" value="ABC2_membrane"/>
    <property type="match status" value="1"/>
</dbReference>
<feature type="domain" description="ABC-2 type transporter transmembrane" evidence="8">
    <location>
        <begin position="14"/>
        <end position="222"/>
    </location>
</feature>
<organism evidence="9 10">
    <name type="scientific">Penicillium digitatum</name>
    <name type="common">Green mold</name>
    <dbReference type="NCBI Taxonomy" id="36651"/>
    <lineage>
        <taxon>Eukaryota</taxon>
        <taxon>Fungi</taxon>
        <taxon>Dikarya</taxon>
        <taxon>Ascomycota</taxon>
        <taxon>Pezizomycotina</taxon>
        <taxon>Eurotiomycetes</taxon>
        <taxon>Eurotiomycetidae</taxon>
        <taxon>Eurotiales</taxon>
        <taxon>Aspergillaceae</taxon>
        <taxon>Penicillium</taxon>
    </lineage>
</organism>
<dbReference type="AlphaFoldDB" id="A0A7T6XGL3"/>
<sequence>MDEKTRPGTISITLALLHRSFVKSYRDVIAYGIRIAMYLGLAIMMGTVWLRLHPSQDYIQPFINAIFFGSAFMSFMAVAYVPAFLEDRAIFTKERANGLYGVTPFMVSNFLIGLPYLFLISMLFSIVSYWLSNLQPTAEGFFTWVMWIFLDLVAAESLVVLVTSIFPNFVISLALVAFANGLWMSVGGFMVTPTLLNPFWKYVFHYIDYQAYVFQGMMVNEFSKRHYSCGPGCRCIWSTDLEDQCLIRGTGVLESYGYSIGQTGKWVGILLGIIVGYRVLGWVALYLRRN</sequence>
<comment type="similarity">
    <text evidence="2">Belongs to the ABC transporter superfamily. ABCG family. Eye pigment precursor importer (TC 3.A.1.204) subfamily.</text>
</comment>
<keyword evidence="4 7" id="KW-0812">Transmembrane</keyword>
<evidence type="ECO:0000256" key="4">
    <source>
        <dbReference type="ARBA" id="ARBA00022692"/>
    </source>
</evidence>
<feature type="transmembrane region" description="Helical" evidence="7">
    <location>
        <begin position="169"/>
        <end position="191"/>
    </location>
</feature>
<keyword evidence="3" id="KW-0813">Transport</keyword>
<feature type="transmembrane region" description="Helical" evidence="7">
    <location>
        <begin position="266"/>
        <end position="287"/>
    </location>
</feature>
<accession>A0A7T6XGL3</accession>
<evidence type="ECO:0000256" key="6">
    <source>
        <dbReference type="ARBA" id="ARBA00023136"/>
    </source>
</evidence>
<evidence type="ECO:0000256" key="7">
    <source>
        <dbReference type="SAM" id="Phobius"/>
    </source>
</evidence>
<dbReference type="VEuPathDB" id="FungiDB:PDIP_78490"/>
<keyword evidence="6 7" id="KW-0472">Membrane</keyword>
<evidence type="ECO:0000313" key="10">
    <source>
        <dbReference type="Proteomes" id="UP000595662"/>
    </source>
</evidence>
<feature type="transmembrane region" description="Helical" evidence="7">
    <location>
        <begin position="106"/>
        <end position="129"/>
    </location>
</feature>
<feature type="transmembrane region" description="Helical" evidence="7">
    <location>
        <begin position="141"/>
        <end position="162"/>
    </location>
</feature>
<dbReference type="GO" id="GO:0004812">
    <property type="term" value="F:aminoacyl-tRNA ligase activity"/>
    <property type="evidence" value="ECO:0007669"/>
    <property type="project" value="UniProtKB-KW"/>
</dbReference>
<dbReference type="EMBL" id="CP060774">
    <property type="protein sequence ID" value="QQK40752.1"/>
    <property type="molecule type" value="Genomic_DNA"/>
</dbReference>
<proteinExistence type="inferred from homology"/>
<gene>
    <name evidence="9" type="ORF">Pdw03_3606</name>
</gene>
<dbReference type="GO" id="GO:0016020">
    <property type="term" value="C:membrane"/>
    <property type="evidence" value="ECO:0007669"/>
    <property type="project" value="UniProtKB-SubCell"/>
</dbReference>
<dbReference type="PANTHER" id="PTHR48042">
    <property type="entry name" value="ABC TRANSPORTER G FAMILY MEMBER 11"/>
    <property type="match status" value="1"/>
</dbReference>
<dbReference type="InterPro" id="IPR052215">
    <property type="entry name" value="Plant_ABCG"/>
</dbReference>
<evidence type="ECO:0000313" key="9">
    <source>
        <dbReference type="EMBL" id="QQK40752.1"/>
    </source>
</evidence>
<dbReference type="KEGG" id="pdp:PDIP_78490"/>
<keyword evidence="9" id="KW-0436">Ligase</keyword>
<dbReference type="PANTHER" id="PTHR48042:SF11">
    <property type="entry name" value="ABC TRANSPORTER G FAMILY MEMBER 11"/>
    <property type="match status" value="1"/>
</dbReference>
<evidence type="ECO:0000256" key="3">
    <source>
        <dbReference type="ARBA" id="ARBA00022448"/>
    </source>
</evidence>
<name>A0A7T6XGL3_PENDI</name>
<keyword evidence="5 7" id="KW-1133">Transmembrane helix</keyword>
<dbReference type="RefSeq" id="XP_014532006.2">
    <property type="nucleotide sequence ID" value="XM_014676520.2"/>
</dbReference>
<comment type="subcellular location">
    <subcellularLocation>
        <location evidence="1">Membrane</location>
        <topology evidence="1">Multi-pass membrane protein</topology>
    </subcellularLocation>
</comment>
<evidence type="ECO:0000256" key="2">
    <source>
        <dbReference type="ARBA" id="ARBA00005814"/>
    </source>
</evidence>
<evidence type="ECO:0000256" key="5">
    <source>
        <dbReference type="ARBA" id="ARBA00022989"/>
    </source>
</evidence>
<dbReference type="Proteomes" id="UP000595662">
    <property type="component" value="Chromosome 1"/>
</dbReference>
<dbReference type="InterPro" id="IPR013525">
    <property type="entry name" value="ABC2_TM"/>
</dbReference>